<feature type="transmembrane region" description="Helical" evidence="2">
    <location>
        <begin position="305"/>
        <end position="324"/>
    </location>
</feature>
<feature type="transmembrane region" description="Helical" evidence="2">
    <location>
        <begin position="331"/>
        <end position="360"/>
    </location>
</feature>
<dbReference type="EMBL" id="OV170228">
    <property type="protein sequence ID" value="CAH0729901.1"/>
    <property type="molecule type" value="Genomic_DNA"/>
</dbReference>
<keyword evidence="2" id="KW-1133">Transmembrane helix</keyword>
<dbReference type="OrthoDB" id="543859at2759"/>
<proteinExistence type="predicted"/>
<evidence type="ECO:0000256" key="1">
    <source>
        <dbReference type="SAM" id="MobiDB-lite"/>
    </source>
</evidence>
<evidence type="ECO:0000313" key="3">
    <source>
        <dbReference type="EMBL" id="CAH0729901.1"/>
    </source>
</evidence>
<feature type="transmembrane region" description="Helical" evidence="2">
    <location>
        <begin position="260"/>
        <end position="279"/>
    </location>
</feature>
<reference evidence="3" key="1">
    <citation type="submission" date="2021-12" db="EMBL/GenBank/DDBJ databases">
        <authorList>
            <person name="Martin H S."/>
        </authorList>
    </citation>
    <scope>NUCLEOTIDE SEQUENCE</scope>
</reference>
<feature type="compositionally biased region" description="Basic and acidic residues" evidence="1">
    <location>
        <begin position="581"/>
        <end position="590"/>
    </location>
</feature>
<evidence type="ECO:0000256" key="2">
    <source>
        <dbReference type="SAM" id="Phobius"/>
    </source>
</evidence>
<keyword evidence="2" id="KW-0812">Transmembrane</keyword>
<keyword evidence="4" id="KW-1185">Reference proteome</keyword>
<gene>
    <name evidence="3" type="ORF">BINO364_LOCUS14948</name>
</gene>
<dbReference type="AlphaFoldDB" id="A0A8J9YLF9"/>
<dbReference type="Pfam" id="PF04087">
    <property type="entry name" value="DUF389"/>
    <property type="match status" value="1"/>
</dbReference>
<organism evidence="3 4">
    <name type="scientific">Brenthis ino</name>
    <name type="common">lesser marbled fritillary</name>
    <dbReference type="NCBI Taxonomy" id="405034"/>
    <lineage>
        <taxon>Eukaryota</taxon>
        <taxon>Metazoa</taxon>
        <taxon>Ecdysozoa</taxon>
        <taxon>Arthropoda</taxon>
        <taxon>Hexapoda</taxon>
        <taxon>Insecta</taxon>
        <taxon>Pterygota</taxon>
        <taxon>Neoptera</taxon>
        <taxon>Endopterygota</taxon>
        <taxon>Lepidoptera</taxon>
        <taxon>Glossata</taxon>
        <taxon>Ditrysia</taxon>
        <taxon>Papilionoidea</taxon>
        <taxon>Nymphalidae</taxon>
        <taxon>Heliconiinae</taxon>
        <taxon>Argynnini</taxon>
        <taxon>Brenthis</taxon>
    </lineage>
</organism>
<feature type="transmembrane region" description="Helical" evidence="2">
    <location>
        <begin position="226"/>
        <end position="248"/>
    </location>
</feature>
<feature type="non-terminal residue" evidence="3">
    <location>
        <position position="625"/>
    </location>
</feature>
<feature type="transmembrane region" description="Helical" evidence="2">
    <location>
        <begin position="391"/>
        <end position="417"/>
    </location>
</feature>
<sequence>MPSGVIFIIYIPSSNYEHILKFGKPKELLPLDPLLENCHLEVELRNKKARSIPIHLTQNFYSENYNPILENINEDDEFITMESILQELLRKLNVEHVVWTNDKLGNYHEVVFPLATGDTCETMLHCLTQLGIGVRNKSIVSVLPCNVVHAACDYPDDDDDDALLKKSEEAKRWRSFVESIRSKLTVKQVVDGVRGGGELSFDYLTLIITADSLAALGLVENNASNIVAAMLVSPLMGPVMSITFGTIISDRSLVRSGFESLILGMLFSLLFGFIFGLILGTTEMPWGFGDWPTEEMKSRGNVRSLWMGVLWALTSGTGVALALLQGSAGPLIGIAISASLLPPVVNCGLFWALACIWLLYPGVKIPHIKGEPYYGNSSYVPLYHDYMPIEFAVNGIVSCCLTIVNVICIFITAIIFLKIKEVAAPYTSTPDLRRFWEKDIKVVREANRANLYKAEDDERTELVLEDLHQENGEGLNEKLEAAVQEALDDETYRKVKRMSYQSHNADEVIRTIGLQRSPPSIRSSIIGPGAATPRGEGSNINDIAALDKLLTSLLGLQNKRTRSFRSHIGTPRASRLPTLEESGRNRRSESWPDRIFEDSVIRNVINNLKTSKRNSAVDEPFLTPK</sequence>
<protein>
    <submittedName>
        <fullName evidence="3">Uncharacterized protein</fullName>
    </submittedName>
</protein>
<dbReference type="InterPro" id="IPR005240">
    <property type="entry name" value="DUF389"/>
</dbReference>
<dbReference type="PANTHER" id="PTHR20992">
    <property type="entry name" value="AT15442P-RELATED"/>
    <property type="match status" value="1"/>
</dbReference>
<dbReference type="Proteomes" id="UP000838878">
    <property type="component" value="Chromosome 8"/>
</dbReference>
<dbReference type="PANTHER" id="PTHR20992:SF12">
    <property type="entry name" value="IP07646P"/>
    <property type="match status" value="1"/>
</dbReference>
<feature type="region of interest" description="Disordered" evidence="1">
    <location>
        <begin position="565"/>
        <end position="590"/>
    </location>
</feature>
<keyword evidence="2" id="KW-0472">Membrane</keyword>
<evidence type="ECO:0000313" key="4">
    <source>
        <dbReference type="Proteomes" id="UP000838878"/>
    </source>
</evidence>
<name>A0A8J9YLF9_9NEOP</name>
<accession>A0A8J9YLF9</accession>